<evidence type="ECO:0000313" key="6">
    <source>
        <dbReference type="EMBL" id="RWX45445.1"/>
    </source>
</evidence>
<feature type="domain" description="TNase-like" evidence="5">
    <location>
        <begin position="18"/>
        <end position="142"/>
    </location>
</feature>
<dbReference type="PANTHER" id="PTHR12302:SF3">
    <property type="entry name" value="SERINE_THREONINE-PROTEIN KINASE 31"/>
    <property type="match status" value="1"/>
</dbReference>
<dbReference type="PROSITE" id="PS50830">
    <property type="entry name" value="TNASE_3"/>
    <property type="match status" value="1"/>
</dbReference>
<dbReference type="Proteomes" id="UP000287853">
    <property type="component" value="Unassembled WGS sequence"/>
</dbReference>
<dbReference type="SUPFAM" id="SSF50199">
    <property type="entry name" value="Staphylococcal nuclease"/>
    <property type="match status" value="1"/>
</dbReference>
<sequence>MKKTGFISFLCRLLLGGPGWKGKVVKVMDGDTLQIKKGKELIKIRLYGVDCPEKKQRYGTEATTFATQLFLNKKVRVEAVHTDQYGRTVALVRAGRKMLNRELVREGYAWVYPAYCKRKPLCTELSTLEEKAKKKKKGLWQQKRPMAPWTWRKKSQK</sequence>
<keyword evidence="1" id="KW-0540">Nuclease</keyword>
<dbReference type="PROSITE" id="PS01123">
    <property type="entry name" value="TNASE_1"/>
    <property type="match status" value="1"/>
</dbReference>
<dbReference type="InterPro" id="IPR035437">
    <property type="entry name" value="SNase_OB-fold_sf"/>
</dbReference>
<dbReference type="GO" id="GO:0003676">
    <property type="term" value="F:nucleic acid binding"/>
    <property type="evidence" value="ECO:0007669"/>
    <property type="project" value="InterPro"/>
</dbReference>
<reference evidence="6 7" key="1">
    <citation type="submission" date="2017-01" db="EMBL/GenBank/DDBJ databases">
        <title>The cable genome- insights into the physiology and evolution of filamentous bacteria capable of sulfide oxidation via long distance electron transfer.</title>
        <authorList>
            <person name="Schreiber L."/>
            <person name="Bjerg J.T."/>
            <person name="Boggild A."/>
            <person name="Van De Vossenberg J."/>
            <person name="Meysman F."/>
            <person name="Nielsen L.P."/>
            <person name="Schramm A."/>
            <person name="Kjeldsen K.U."/>
        </authorList>
    </citation>
    <scope>NUCLEOTIDE SEQUENCE [LARGE SCALE GENOMIC DNA]</scope>
    <source>
        <strain evidence="6">MCF</strain>
    </source>
</reference>
<dbReference type="Gene3D" id="2.40.50.90">
    <property type="match status" value="1"/>
</dbReference>
<organism evidence="6 7">
    <name type="scientific">Candidatus Electrothrix aarhusensis</name>
    <dbReference type="NCBI Taxonomy" id="1859131"/>
    <lineage>
        <taxon>Bacteria</taxon>
        <taxon>Pseudomonadati</taxon>
        <taxon>Thermodesulfobacteriota</taxon>
        <taxon>Desulfobulbia</taxon>
        <taxon>Desulfobulbales</taxon>
        <taxon>Desulfobulbaceae</taxon>
        <taxon>Candidatus Electrothrix</taxon>
    </lineage>
</organism>
<gene>
    <name evidence="6" type="ORF">H206_00901</name>
</gene>
<feature type="region of interest" description="Disordered" evidence="4">
    <location>
        <begin position="133"/>
        <end position="157"/>
    </location>
</feature>
<dbReference type="AlphaFoldDB" id="A0A444IXQ7"/>
<evidence type="ECO:0000256" key="4">
    <source>
        <dbReference type="SAM" id="MobiDB-lite"/>
    </source>
</evidence>
<evidence type="ECO:0000256" key="1">
    <source>
        <dbReference type="ARBA" id="ARBA00022722"/>
    </source>
</evidence>
<dbReference type="GO" id="GO:0016787">
    <property type="term" value="F:hydrolase activity"/>
    <property type="evidence" value="ECO:0007669"/>
    <property type="project" value="UniProtKB-KW"/>
</dbReference>
<keyword evidence="7" id="KW-1185">Reference proteome</keyword>
<evidence type="ECO:0000256" key="3">
    <source>
        <dbReference type="ARBA" id="ARBA00022801"/>
    </source>
</evidence>
<dbReference type="InterPro" id="IPR016071">
    <property type="entry name" value="Staphylococal_nuclease_OB-fold"/>
</dbReference>
<keyword evidence="2 6" id="KW-0255">Endonuclease</keyword>
<name>A0A444IXQ7_9BACT</name>
<evidence type="ECO:0000259" key="5">
    <source>
        <dbReference type="PROSITE" id="PS50830"/>
    </source>
</evidence>
<dbReference type="Pfam" id="PF00565">
    <property type="entry name" value="SNase"/>
    <property type="match status" value="1"/>
</dbReference>
<dbReference type="InterPro" id="IPR002071">
    <property type="entry name" value="Thermonucl_AS"/>
</dbReference>
<evidence type="ECO:0000256" key="2">
    <source>
        <dbReference type="ARBA" id="ARBA00022759"/>
    </source>
</evidence>
<dbReference type="GO" id="GO:0004519">
    <property type="term" value="F:endonuclease activity"/>
    <property type="evidence" value="ECO:0007669"/>
    <property type="project" value="UniProtKB-KW"/>
</dbReference>
<dbReference type="SMART" id="SM00318">
    <property type="entry name" value="SNc"/>
    <property type="match status" value="1"/>
</dbReference>
<proteinExistence type="predicted"/>
<dbReference type="PANTHER" id="PTHR12302">
    <property type="entry name" value="EBNA2 BINDING PROTEIN P100"/>
    <property type="match status" value="1"/>
</dbReference>
<protein>
    <submittedName>
        <fullName evidence="6">Endonuclease YncB, thermonuclease family</fullName>
    </submittedName>
</protein>
<evidence type="ECO:0000313" key="7">
    <source>
        <dbReference type="Proteomes" id="UP000287853"/>
    </source>
</evidence>
<keyword evidence="3" id="KW-0378">Hydrolase</keyword>
<dbReference type="EMBL" id="MTKO01000078">
    <property type="protein sequence ID" value="RWX45445.1"/>
    <property type="molecule type" value="Genomic_DNA"/>
</dbReference>
<accession>A0A444IXQ7</accession>
<comment type="caution">
    <text evidence="6">The sequence shown here is derived from an EMBL/GenBank/DDBJ whole genome shotgun (WGS) entry which is preliminary data.</text>
</comment>